<sequence>MPISFLFEGCGKKVLCLSTFNNKRSIVCHSVFPYNLYEISFPFIFEKMGKKSNFEIRSIDKLTYVQGKFILFQLRFKNPFCSNKLKIPFIIVLRDTL</sequence>
<dbReference type="EMBL" id="AE017194">
    <property type="protein sequence ID" value="AAS41560.1"/>
    <property type="molecule type" value="Genomic_DNA"/>
</dbReference>
<dbReference type="KEGG" id="bca:BCE_2646"/>
<dbReference type="Proteomes" id="UP000002527">
    <property type="component" value="Chromosome"/>
</dbReference>
<organism evidence="1 2">
    <name type="scientific">Bacillus cereus (strain ATCC 10987 / NRS 248)</name>
    <dbReference type="NCBI Taxonomy" id="222523"/>
    <lineage>
        <taxon>Bacteria</taxon>
        <taxon>Bacillati</taxon>
        <taxon>Bacillota</taxon>
        <taxon>Bacilli</taxon>
        <taxon>Bacillales</taxon>
        <taxon>Bacillaceae</taxon>
        <taxon>Bacillus</taxon>
        <taxon>Bacillus cereus group</taxon>
    </lineage>
</organism>
<name>Q737K2_BACC1</name>
<dbReference type="HOGENOM" id="CLU_2340803_0_0_9"/>
<dbReference type="AlphaFoldDB" id="Q737K2"/>
<gene>
    <name evidence="1" type="ordered locus">BCE_2646</name>
</gene>
<protein>
    <submittedName>
        <fullName evidence="1">Uncharacterized protein</fullName>
    </submittedName>
</protein>
<evidence type="ECO:0000313" key="1">
    <source>
        <dbReference type="EMBL" id="AAS41560.1"/>
    </source>
</evidence>
<evidence type="ECO:0000313" key="2">
    <source>
        <dbReference type="Proteomes" id="UP000002527"/>
    </source>
</evidence>
<reference evidence="1 2" key="1">
    <citation type="journal article" date="2004" name="Nucleic Acids Res.">
        <title>The genome sequence of Bacillus cereus ATCC 10987 reveals metabolic adaptations and a large plasmid related to Bacillus anthracis pXO1.</title>
        <authorList>
            <person name="Rasko D.A."/>
            <person name="Ravel J."/>
            <person name="Okstad O.A."/>
            <person name="Helgason E."/>
            <person name="Cer R.Z."/>
            <person name="Jiang L."/>
            <person name="Shores K.A."/>
            <person name="Fouts D.E."/>
            <person name="Tourasse N.J."/>
            <person name="Angiuoli S.V."/>
            <person name="Kolonay J."/>
            <person name="Nelson W.C."/>
            <person name="Kolsto A.-B."/>
            <person name="Fraser C.M."/>
            <person name="Read T.D."/>
        </authorList>
    </citation>
    <scope>NUCLEOTIDE SEQUENCE [LARGE SCALE GENOMIC DNA]</scope>
    <source>
        <strain evidence="2">ATCC 10987 / NRS 248</strain>
    </source>
</reference>
<proteinExistence type="predicted"/>
<accession>Q737K2</accession>